<keyword evidence="4" id="KW-1185">Reference proteome</keyword>
<dbReference type="RefSeq" id="WP_146396277.1">
    <property type="nucleotide sequence ID" value="NZ_SJPQ01000001.1"/>
</dbReference>
<feature type="transmembrane region" description="Helical" evidence="2">
    <location>
        <begin position="32"/>
        <end position="52"/>
    </location>
</feature>
<evidence type="ECO:0000313" key="4">
    <source>
        <dbReference type="Proteomes" id="UP000315440"/>
    </source>
</evidence>
<evidence type="ECO:0000313" key="3">
    <source>
        <dbReference type="EMBL" id="TWT90016.1"/>
    </source>
</evidence>
<evidence type="ECO:0000256" key="1">
    <source>
        <dbReference type="SAM" id="MobiDB-lite"/>
    </source>
</evidence>
<feature type="region of interest" description="Disordered" evidence="1">
    <location>
        <begin position="119"/>
        <end position="149"/>
    </location>
</feature>
<sequence length="293" mass="31590">MAFGKRRRSAGAAASRHANGLRVSAYDRVSSLLIALLLLVGMGTVGIGIIFFTRSITTVRVAIAVQPVEASAAIDSSRGAAEDPEPPGSEDSLETVDASLQDTLNLVIGAANSQLSLYDPDAEDTELNTPRGSGRGDHRRSGANQNGAYVQEPQREIRFEPASLDEYARWYDSAGMELAVLGRDNKVYYAASLSQAKPSLRTGDPTEEKRLYFNSTGGPLEGLDRQLAKKAGILSKGSVVLMFCQPQTQAELLALESAEAGGKPVEKIRRTVFRVSRDAGKGFVFSVERQDYY</sequence>
<keyword evidence="2" id="KW-0812">Transmembrane</keyword>
<organism evidence="3 4">
    <name type="scientific">Pseudobythopirellula maris</name>
    <dbReference type="NCBI Taxonomy" id="2527991"/>
    <lineage>
        <taxon>Bacteria</taxon>
        <taxon>Pseudomonadati</taxon>
        <taxon>Planctomycetota</taxon>
        <taxon>Planctomycetia</taxon>
        <taxon>Pirellulales</taxon>
        <taxon>Lacipirellulaceae</taxon>
        <taxon>Pseudobythopirellula</taxon>
    </lineage>
</organism>
<name>A0A5C5ZS23_9BACT</name>
<comment type="caution">
    <text evidence="3">The sequence shown here is derived from an EMBL/GenBank/DDBJ whole genome shotgun (WGS) entry which is preliminary data.</text>
</comment>
<proteinExistence type="predicted"/>
<protein>
    <submittedName>
        <fullName evidence="3">Uncharacterized protein</fullName>
    </submittedName>
</protein>
<dbReference type="OrthoDB" id="264874at2"/>
<reference evidence="3 4" key="1">
    <citation type="submission" date="2019-02" db="EMBL/GenBank/DDBJ databases">
        <title>Deep-cultivation of Planctomycetes and their phenomic and genomic characterization uncovers novel biology.</title>
        <authorList>
            <person name="Wiegand S."/>
            <person name="Jogler M."/>
            <person name="Boedeker C."/>
            <person name="Pinto D."/>
            <person name="Vollmers J."/>
            <person name="Rivas-Marin E."/>
            <person name="Kohn T."/>
            <person name="Peeters S.H."/>
            <person name="Heuer A."/>
            <person name="Rast P."/>
            <person name="Oberbeckmann S."/>
            <person name="Bunk B."/>
            <person name="Jeske O."/>
            <person name="Meyerdierks A."/>
            <person name="Storesund J.E."/>
            <person name="Kallscheuer N."/>
            <person name="Luecker S."/>
            <person name="Lage O.M."/>
            <person name="Pohl T."/>
            <person name="Merkel B.J."/>
            <person name="Hornburger P."/>
            <person name="Mueller R.-W."/>
            <person name="Bruemmer F."/>
            <person name="Labrenz M."/>
            <person name="Spormann A.M."/>
            <person name="Op Den Camp H."/>
            <person name="Overmann J."/>
            <person name="Amann R."/>
            <person name="Jetten M.S.M."/>
            <person name="Mascher T."/>
            <person name="Medema M.H."/>
            <person name="Devos D.P."/>
            <person name="Kaster A.-K."/>
            <person name="Ovreas L."/>
            <person name="Rohde M."/>
            <person name="Galperin M.Y."/>
            <person name="Jogler C."/>
        </authorList>
    </citation>
    <scope>NUCLEOTIDE SEQUENCE [LARGE SCALE GENOMIC DNA]</scope>
    <source>
        <strain evidence="3 4">Mal64</strain>
    </source>
</reference>
<feature type="region of interest" description="Disordered" evidence="1">
    <location>
        <begin position="74"/>
        <end position="94"/>
    </location>
</feature>
<gene>
    <name evidence="3" type="ORF">Mal64_03990</name>
</gene>
<dbReference type="EMBL" id="SJPQ01000001">
    <property type="protein sequence ID" value="TWT90016.1"/>
    <property type="molecule type" value="Genomic_DNA"/>
</dbReference>
<keyword evidence="2" id="KW-1133">Transmembrane helix</keyword>
<accession>A0A5C5ZS23</accession>
<evidence type="ECO:0000256" key="2">
    <source>
        <dbReference type="SAM" id="Phobius"/>
    </source>
</evidence>
<dbReference type="Proteomes" id="UP000315440">
    <property type="component" value="Unassembled WGS sequence"/>
</dbReference>
<keyword evidence="2" id="KW-0472">Membrane</keyword>
<dbReference type="AlphaFoldDB" id="A0A5C5ZS23"/>